<name>A0A2U1T162_9MICO</name>
<evidence type="ECO:0000259" key="8">
    <source>
        <dbReference type="PROSITE" id="PS50928"/>
    </source>
</evidence>
<feature type="transmembrane region" description="Helical" evidence="7">
    <location>
        <begin position="12"/>
        <end position="32"/>
    </location>
</feature>
<feature type="transmembrane region" description="Helical" evidence="7">
    <location>
        <begin position="278"/>
        <end position="301"/>
    </location>
</feature>
<organism evidence="9 10">
    <name type="scientific">Homoserinimonas hongtaonis</name>
    <dbReference type="NCBI Taxonomy" id="2079791"/>
    <lineage>
        <taxon>Bacteria</taxon>
        <taxon>Bacillati</taxon>
        <taxon>Actinomycetota</taxon>
        <taxon>Actinomycetes</taxon>
        <taxon>Micrococcales</taxon>
        <taxon>Microbacteriaceae</taxon>
        <taxon>Homoserinimonas</taxon>
    </lineage>
</organism>
<dbReference type="Pfam" id="PF00528">
    <property type="entry name" value="BPD_transp_1"/>
    <property type="match status" value="1"/>
</dbReference>
<dbReference type="RefSeq" id="WP_108997511.1">
    <property type="nucleotide sequence ID" value="NZ_QEEX01000001.1"/>
</dbReference>
<protein>
    <submittedName>
        <fullName evidence="9">ABC transporter permease</fullName>
    </submittedName>
</protein>
<evidence type="ECO:0000256" key="1">
    <source>
        <dbReference type="ARBA" id="ARBA00004651"/>
    </source>
</evidence>
<dbReference type="CDD" id="cd06261">
    <property type="entry name" value="TM_PBP2"/>
    <property type="match status" value="1"/>
</dbReference>
<proteinExistence type="inferred from homology"/>
<reference evidence="10" key="1">
    <citation type="submission" date="2018-04" db="EMBL/GenBank/DDBJ databases">
        <authorList>
            <person name="Liu S."/>
            <person name="Wang Z."/>
            <person name="Li J."/>
        </authorList>
    </citation>
    <scope>NUCLEOTIDE SEQUENCE [LARGE SCALE GENOMIC DNA]</scope>
    <source>
        <strain evidence="10">S1194</strain>
    </source>
</reference>
<dbReference type="Gene3D" id="1.10.3720.10">
    <property type="entry name" value="MetI-like"/>
    <property type="match status" value="1"/>
</dbReference>
<dbReference type="PANTHER" id="PTHR43163:SF6">
    <property type="entry name" value="DIPEPTIDE TRANSPORT SYSTEM PERMEASE PROTEIN DPPB-RELATED"/>
    <property type="match status" value="1"/>
</dbReference>
<dbReference type="EMBL" id="QEEX01000001">
    <property type="protein sequence ID" value="PWB97606.1"/>
    <property type="molecule type" value="Genomic_DNA"/>
</dbReference>
<dbReference type="InterPro" id="IPR000515">
    <property type="entry name" value="MetI-like"/>
</dbReference>
<evidence type="ECO:0000256" key="2">
    <source>
        <dbReference type="ARBA" id="ARBA00022448"/>
    </source>
</evidence>
<dbReference type="GO" id="GO:0005886">
    <property type="term" value="C:plasma membrane"/>
    <property type="evidence" value="ECO:0007669"/>
    <property type="project" value="UniProtKB-SubCell"/>
</dbReference>
<evidence type="ECO:0000256" key="4">
    <source>
        <dbReference type="ARBA" id="ARBA00022692"/>
    </source>
</evidence>
<keyword evidence="4 7" id="KW-0812">Transmembrane</keyword>
<feature type="transmembrane region" description="Helical" evidence="7">
    <location>
        <begin position="140"/>
        <end position="163"/>
    </location>
</feature>
<comment type="subcellular location">
    <subcellularLocation>
        <location evidence="1 7">Cell membrane</location>
        <topology evidence="1 7">Multi-pass membrane protein</topology>
    </subcellularLocation>
</comment>
<evidence type="ECO:0000313" key="10">
    <source>
        <dbReference type="Proteomes" id="UP000244978"/>
    </source>
</evidence>
<comment type="caution">
    <text evidence="9">The sequence shown here is derived from an EMBL/GenBank/DDBJ whole genome shotgun (WGS) entry which is preliminary data.</text>
</comment>
<keyword evidence="3" id="KW-1003">Cell membrane</keyword>
<dbReference type="AlphaFoldDB" id="A0A2U1T162"/>
<evidence type="ECO:0000256" key="7">
    <source>
        <dbReference type="RuleBase" id="RU363032"/>
    </source>
</evidence>
<feature type="transmembrane region" description="Helical" evidence="7">
    <location>
        <begin position="236"/>
        <end position="258"/>
    </location>
</feature>
<evidence type="ECO:0000256" key="5">
    <source>
        <dbReference type="ARBA" id="ARBA00022989"/>
    </source>
</evidence>
<evidence type="ECO:0000313" key="9">
    <source>
        <dbReference type="EMBL" id="PWB97606.1"/>
    </source>
</evidence>
<feature type="transmembrane region" description="Helical" evidence="7">
    <location>
        <begin position="175"/>
        <end position="198"/>
    </location>
</feature>
<feature type="domain" description="ABC transmembrane type-1" evidence="8">
    <location>
        <begin position="100"/>
        <end position="301"/>
    </location>
</feature>
<keyword evidence="10" id="KW-1185">Reference proteome</keyword>
<dbReference type="Proteomes" id="UP000244978">
    <property type="component" value="Unassembled WGS sequence"/>
</dbReference>
<evidence type="ECO:0000256" key="3">
    <source>
        <dbReference type="ARBA" id="ARBA00022475"/>
    </source>
</evidence>
<dbReference type="PANTHER" id="PTHR43163">
    <property type="entry name" value="DIPEPTIDE TRANSPORT SYSTEM PERMEASE PROTEIN DPPB-RELATED"/>
    <property type="match status" value="1"/>
</dbReference>
<keyword evidence="2 7" id="KW-0813">Transport</keyword>
<feature type="transmembrane region" description="Helical" evidence="7">
    <location>
        <begin position="104"/>
        <end position="128"/>
    </location>
</feature>
<keyword evidence="5 7" id="KW-1133">Transmembrane helix</keyword>
<dbReference type="PROSITE" id="PS50928">
    <property type="entry name" value="ABC_TM1"/>
    <property type="match status" value="1"/>
</dbReference>
<evidence type="ECO:0000256" key="6">
    <source>
        <dbReference type="ARBA" id="ARBA00023136"/>
    </source>
</evidence>
<dbReference type="SUPFAM" id="SSF161098">
    <property type="entry name" value="MetI-like"/>
    <property type="match status" value="1"/>
</dbReference>
<dbReference type="GO" id="GO:0055085">
    <property type="term" value="P:transmembrane transport"/>
    <property type="evidence" value="ECO:0007669"/>
    <property type="project" value="InterPro"/>
</dbReference>
<comment type="similarity">
    <text evidence="7">Belongs to the binding-protein-dependent transport system permease family.</text>
</comment>
<keyword evidence="6 7" id="KW-0472">Membrane</keyword>
<sequence>MDRRSFVIKRIGQSLLVIALAYTLVFFTLFVLPGDPIESRITSPLNPLPQEAIGPLLAYYNFDRGAIEQFVIAVGRLFSGDLGYSLVNGNSVASLLQQAIGETVVLSLTALAFTAVIVLTVALTAVFAPSRHLRAAARALPVVFLSTPSFLVGFLLLQVFAFQLGWVSSIRDQGLISYILPAATLSIAVSGTITQVMIQGLYRASREPFVMVLRAKGVPQASIVARHILPNGSIPTLTLFALTVGELLAGAVVVETVFSRTGIGFLTQQAVRDQDTPVILAVVVLISTVFVVINLVTDLLYPVIDPRIGSALFSSEHAPRRGLSLTRRKVAVVAK</sequence>
<gene>
    <name evidence="9" type="ORF">DF220_07000</name>
</gene>
<accession>A0A2U1T162</accession>
<dbReference type="InterPro" id="IPR035906">
    <property type="entry name" value="MetI-like_sf"/>
</dbReference>